<dbReference type="GO" id="GO:0016925">
    <property type="term" value="P:protein sumoylation"/>
    <property type="evidence" value="ECO:0007669"/>
    <property type="project" value="UniProtKB-UniPathway"/>
</dbReference>
<dbReference type="InterPro" id="IPR038654">
    <property type="entry name" value="PINIT_sf"/>
</dbReference>
<dbReference type="Gene3D" id="3.30.40.10">
    <property type="entry name" value="Zinc/RING finger domain, C3HC4 (zinc finger)"/>
    <property type="match status" value="1"/>
</dbReference>
<keyword evidence="4" id="KW-0479">Metal-binding</keyword>
<keyword evidence="5 8" id="KW-0863">Zinc-finger</keyword>
<evidence type="ECO:0000313" key="13">
    <source>
        <dbReference type="Proteomes" id="UP000289152"/>
    </source>
</evidence>
<evidence type="ECO:0000256" key="4">
    <source>
        <dbReference type="ARBA" id="ARBA00022723"/>
    </source>
</evidence>
<sequence length="621" mass="68432">MLGQPRPTQAYTAPQPAPRFGGVPVPSHKTSNVSSPGIPSTSYVAPYPSSSSSSWPRPESSANNLYNPGGQAVLQDWKASPMWKPIKALTNMEPLPDIAATENSHIRREKRAHFTLTPEIIQKLDFSRSHPSSHPHASIRIFCTSSDYYRPLGTPLTGSNAHVNNRHMPIEFPNNPDVSIDELGVPFKERGLRGKAGSAPPLDVEKSRHLTRAPGRMISVSFGHTGPTTGKRKDLSKVVYTEMMTKDDLLNHLLQLAPTSAQDVRAEFRSRQNEDDDIIVGTATMSLKDPLSMLRITRPIRSKKCTHRQCFDAKWWIENNAVHPLWLCPLPMCNKELNFDDMIVDGSFLEIIASVPEEVDEVIIESDGQWHTADKKYGSKEWLDQQSDIPAKPQPIERQKSLPPPTPEKDSEIAPNKRKYVELLSESEDEEEPLANGNSDVNGVKGQAHPSGPPPLSRSVNDLRSGSMFNGRSTAESSSTPSSQSHHVIDLTLSDSDDDGDDQASFRLPGTVHSHPNVAGSSHPPLGTVARANGGFNSMSSPISVSASPTTPTYSKYGPPVHPANPLSSREIPLDLQDRYLPPPKSGTGYHDYATYRPPPTRPHHPRDRTQDGQHYDGWSR</sequence>
<feature type="compositionally biased region" description="Basic and acidic residues" evidence="9">
    <location>
        <begin position="608"/>
        <end position="621"/>
    </location>
</feature>
<dbReference type="Pfam" id="PF14324">
    <property type="entry name" value="PINIT"/>
    <property type="match status" value="1"/>
</dbReference>
<dbReference type="VEuPathDB" id="FungiDB:TREMEDRAFT_55906"/>
<dbReference type="EMBL" id="SDIL01000027">
    <property type="protein sequence ID" value="RXK39740.1"/>
    <property type="molecule type" value="Genomic_DNA"/>
</dbReference>
<evidence type="ECO:0000256" key="2">
    <source>
        <dbReference type="ARBA" id="ARBA00005383"/>
    </source>
</evidence>
<feature type="compositionally biased region" description="Polar residues" evidence="9">
    <location>
        <begin position="458"/>
        <end position="472"/>
    </location>
</feature>
<feature type="compositionally biased region" description="Low complexity" evidence="9">
    <location>
        <begin position="39"/>
        <end position="61"/>
    </location>
</feature>
<evidence type="ECO:0000259" key="10">
    <source>
        <dbReference type="PROSITE" id="PS51044"/>
    </source>
</evidence>
<comment type="pathway">
    <text evidence="1">Protein modification; protein sumoylation.</text>
</comment>
<comment type="caution">
    <text evidence="12">The sequence shown here is derived from an EMBL/GenBank/DDBJ whole genome shotgun (WGS) entry which is preliminary data.</text>
</comment>
<feature type="region of interest" description="Disordered" evidence="9">
    <location>
        <begin position="1"/>
        <end position="67"/>
    </location>
</feature>
<keyword evidence="7" id="KW-0862">Zinc</keyword>
<evidence type="ECO:0000256" key="7">
    <source>
        <dbReference type="ARBA" id="ARBA00022833"/>
    </source>
</evidence>
<dbReference type="InterPro" id="IPR013083">
    <property type="entry name" value="Znf_RING/FYVE/PHD"/>
</dbReference>
<evidence type="ECO:0000313" key="12">
    <source>
        <dbReference type="EMBL" id="RXK39740.1"/>
    </source>
</evidence>
<dbReference type="Pfam" id="PF02891">
    <property type="entry name" value="zf-MIZ"/>
    <property type="match status" value="1"/>
</dbReference>
<dbReference type="VEuPathDB" id="FungiDB:TREMEDRAFT_55907"/>
<dbReference type="STRING" id="5217.A0A4Q1BPK8"/>
<dbReference type="InterPro" id="IPR004181">
    <property type="entry name" value="Znf_MIZ"/>
</dbReference>
<feature type="domain" description="PINIT" evidence="11">
    <location>
        <begin position="61"/>
        <end position="245"/>
    </location>
</feature>
<dbReference type="PANTHER" id="PTHR10782">
    <property type="entry name" value="ZINC FINGER MIZ DOMAIN-CONTAINING PROTEIN"/>
    <property type="match status" value="1"/>
</dbReference>
<proteinExistence type="inferred from homology"/>
<evidence type="ECO:0000256" key="3">
    <source>
        <dbReference type="ARBA" id="ARBA00022679"/>
    </source>
</evidence>
<gene>
    <name evidence="12" type="ORF">M231_02933</name>
</gene>
<keyword evidence="6" id="KW-0833">Ubl conjugation pathway</keyword>
<dbReference type="Gene3D" id="2.60.120.780">
    <property type="entry name" value="PINIT domain"/>
    <property type="match status" value="1"/>
</dbReference>
<dbReference type="GO" id="GO:0061665">
    <property type="term" value="F:SUMO ligase activity"/>
    <property type="evidence" value="ECO:0007669"/>
    <property type="project" value="TreeGrafter"/>
</dbReference>
<dbReference type="PANTHER" id="PTHR10782:SF4">
    <property type="entry name" value="TONALLI, ISOFORM E"/>
    <property type="match status" value="1"/>
</dbReference>
<evidence type="ECO:0000259" key="11">
    <source>
        <dbReference type="PROSITE" id="PS51466"/>
    </source>
</evidence>
<feature type="compositionally biased region" description="Low complexity" evidence="9">
    <location>
        <begin position="1"/>
        <end position="14"/>
    </location>
</feature>
<dbReference type="UniPathway" id="UPA00886"/>
<feature type="compositionally biased region" description="Polar residues" evidence="9">
    <location>
        <begin position="28"/>
        <end position="38"/>
    </location>
</feature>
<accession>A0A4Q1BPK8</accession>
<dbReference type="GO" id="GO:0008270">
    <property type="term" value="F:zinc ion binding"/>
    <property type="evidence" value="ECO:0007669"/>
    <property type="project" value="UniProtKB-KW"/>
</dbReference>
<dbReference type="GO" id="GO:0000785">
    <property type="term" value="C:chromatin"/>
    <property type="evidence" value="ECO:0007669"/>
    <property type="project" value="TreeGrafter"/>
</dbReference>
<evidence type="ECO:0000256" key="5">
    <source>
        <dbReference type="ARBA" id="ARBA00022771"/>
    </source>
</evidence>
<dbReference type="AlphaFoldDB" id="A0A4Q1BPK8"/>
<reference evidence="12 13" key="1">
    <citation type="submission" date="2016-06" db="EMBL/GenBank/DDBJ databases">
        <title>Evolution of pathogenesis and genome organization in the Tremellales.</title>
        <authorList>
            <person name="Cuomo C."/>
            <person name="Litvintseva A."/>
            <person name="Heitman J."/>
            <person name="Chen Y."/>
            <person name="Sun S."/>
            <person name="Springer D."/>
            <person name="Dromer F."/>
            <person name="Young S."/>
            <person name="Zeng Q."/>
            <person name="Chapman S."/>
            <person name="Gujja S."/>
            <person name="Saif S."/>
            <person name="Birren B."/>
        </authorList>
    </citation>
    <scope>NUCLEOTIDE SEQUENCE [LARGE SCALE GENOMIC DNA]</scope>
    <source>
        <strain evidence="12 13">ATCC 28783</strain>
    </source>
</reference>
<dbReference type="FunCoup" id="A0A4Q1BPK8">
    <property type="interactions" value="211"/>
</dbReference>
<feature type="compositionally biased region" description="Low complexity" evidence="9">
    <location>
        <begin position="538"/>
        <end position="553"/>
    </location>
</feature>
<dbReference type="InParanoid" id="A0A4Q1BPK8"/>
<dbReference type="Proteomes" id="UP000289152">
    <property type="component" value="Unassembled WGS sequence"/>
</dbReference>
<feature type="region of interest" description="Disordered" evidence="9">
    <location>
        <begin position="386"/>
        <end position="621"/>
    </location>
</feature>
<feature type="domain" description="SP-RING-type" evidence="10">
    <location>
        <begin position="274"/>
        <end position="357"/>
    </location>
</feature>
<evidence type="ECO:0000256" key="1">
    <source>
        <dbReference type="ARBA" id="ARBA00004718"/>
    </source>
</evidence>
<organism evidence="12 13">
    <name type="scientific">Tremella mesenterica</name>
    <name type="common">Jelly fungus</name>
    <dbReference type="NCBI Taxonomy" id="5217"/>
    <lineage>
        <taxon>Eukaryota</taxon>
        <taxon>Fungi</taxon>
        <taxon>Dikarya</taxon>
        <taxon>Basidiomycota</taxon>
        <taxon>Agaricomycotina</taxon>
        <taxon>Tremellomycetes</taxon>
        <taxon>Tremellales</taxon>
        <taxon>Tremellaceae</taxon>
        <taxon>Tremella</taxon>
    </lineage>
</organism>
<comment type="similarity">
    <text evidence="2">Belongs to the PIAS family.</text>
</comment>
<protein>
    <recommendedName>
        <fullName evidence="14">SP-RING-type domain-containing protein</fullName>
    </recommendedName>
</protein>
<evidence type="ECO:0000256" key="6">
    <source>
        <dbReference type="ARBA" id="ARBA00022786"/>
    </source>
</evidence>
<dbReference type="PROSITE" id="PS51466">
    <property type="entry name" value="PINIT"/>
    <property type="match status" value="1"/>
</dbReference>
<name>A0A4Q1BPK8_TREME</name>
<keyword evidence="13" id="KW-1185">Reference proteome</keyword>
<dbReference type="InterPro" id="IPR023321">
    <property type="entry name" value="PINIT"/>
</dbReference>
<evidence type="ECO:0000256" key="8">
    <source>
        <dbReference type="PROSITE-ProRule" id="PRU00452"/>
    </source>
</evidence>
<keyword evidence="3" id="KW-0808">Transferase</keyword>
<dbReference type="OrthoDB" id="28127at2759"/>
<feature type="compositionally biased region" description="Low complexity" evidence="9">
    <location>
        <begin position="473"/>
        <end position="494"/>
    </location>
</feature>
<evidence type="ECO:0000256" key="9">
    <source>
        <dbReference type="SAM" id="MobiDB-lite"/>
    </source>
</evidence>
<dbReference type="PROSITE" id="PS51044">
    <property type="entry name" value="ZF_SP_RING"/>
    <property type="match status" value="1"/>
</dbReference>
<evidence type="ECO:0008006" key="14">
    <source>
        <dbReference type="Google" id="ProtNLM"/>
    </source>
</evidence>